<evidence type="ECO:0000313" key="2">
    <source>
        <dbReference type="EMBL" id="KAK6223605.1"/>
    </source>
</evidence>
<dbReference type="InterPro" id="IPR033964">
    <property type="entry name" value="ABBA"/>
</dbReference>
<evidence type="ECO:0000256" key="1">
    <source>
        <dbReference type="ARBA" id="ARBA00022679"/>
    </source>
</evidence>
<keyword evidence="3" id="KW-1185">Reference proteome</keyword>
<dbReference type="PANTHER" id="PTHR40627:SF5">
    <property type="entry name" value="INDOLE PRENYLTRANSFERASE TDIB"/>
    <property type="match status" value="1"/>
</dbReference>
<dbReference type="InterPro" id="IPR017795">
    <property type="entry name" value="ABBA_NscD-like"/>
</dbReference>
<proteinExistence type="predicted"/>
<dbReference type="Proteomes" id="UP001327957">
    <property type="component" value="Unassembled WGS sequence"/>
</dbReference>
<dbReference type="EMBL" id="JASAOK010000015">
    <property type="protein sequence ID" value="KAK6223605.1"/>
    <property type="molecule type" value="Genomic_DNA"/>
</dbReference>
<reference evidence="2 3" key="1">
    <citation type="submission" date="2023-04" db="EMBL/GenBank/DDBJ databases">
        <title>Colletotrichum tabacum stain YC1 causing leaf anthracnose on Nicotiana tabacum(L.) cv.</title>
        <authorList>
            <person name="Ji Z."/>
            <person name="Wang M."/>
            <person name="Zhang J."/>
            <person name="Wang N."/>
            <person name="Zhou Z."/>
        </authorList>
    </citation>
    <scope>NUCLEOTIDE SEQUENCE [LARGE SCALE GENOMIC DNA]</scope>
    <source>
        <strain evidence="2 3">YC1</strain>
    </source>
</reference>
<dbReference type="Pfam" id="PF11991">
    <property type="entry name" value="Trp_DMAT"/>
    <property type="match status" value="1"/>
</dbReference>
<dbReference type="NCBIfam" id="TIGR03429">
    <property type="entry name" value="arom_pren_DMATS"/>
    <property type="match status" value="1"/>
</dbReference>
<dbReference type="GO" id="GO:0009820">
    <property type="term" value="P:alkaloid metabolic process"/>
    <property type="evidence" value="ECO:0007669"/>
    <property type="project" value="InterPro"/>
</dbReference>
<dbReference type="GO" id="GO:0016765">
    <property type="term" value="F:transferase activity, transferring alkyl or aryl (other than methyl) groups"/>
    <property type="evidence" value="ECO:0007669"/>
    <property type="project" value="InterPro"/>
</dbReference>
<gene>
    <name evidence="2" type="ORF">QIS74_03549</name>
</gene>
<dbReference type="CDD" id="cd13929">
    <property type="entry name" value="PT-DMATS_CymD"/>
    <property type="match status" value="1"/>
</dbReference>
<dbReference type="AlphaFoldDB" id="A0AAV9TMN9"/>
<name>A0AAV9TMN9_9PEZI</name>
<comment type="caution">
    <text evidence="2">The sequence shown here is derived from an EMBL/GenBank/DDBJ whole genome shotgun (WGS) entry which is preliminary data.</text>
</comment>
<keyword evidence="1" id="KW-0808">Transferase</keyword>
<evidence type="ECO:0000313" key="3">
    <source>
        <dbReference type="Proteomes" id="UP001327957"/>
    </source>
</evidence>
<dbReference type="SFLD" id="SFLDS00036">
    <property type="entry name" value="Aromatic_Prenyltransferase"/>
    <property type="match status" value="1"/>
</dbReference>
<dbReference type="PANTHER" id="PTHR40627">
    <property type="entry name" value="INDOLE PRENYLTRANSFERASE TDIB-RELATED"/>
    <property type="match status" value="1"/>
</dbReference>
<organism evidence="2 3">
    <name type="scientific">Colletotrichum tabaci</name>
    <dbReference type="NCBI Taxonomy" id="1209068"/>
    <lineage>
        <taxon>Eukaryota</taxon>
        <taxon>Fungi</taxon>
        <taxon>Dikarya</taxon>
        <taxon>Ascomycota</taxon>
        <taxon>Pezizomycotina</taxon>
        <taxon>Sordariomycetes</taxon>
        <taxon>Hypocreomycetidae</taxon>
        <taxon>Glomerellales</taxon>
        <taxon>Glomerellaceae</taxon>
        <taxon>Colletotrichum</taxon>
        <taxon>Colletotrichum destructivum species complex</taxon>
    </lineage>
</organism>
<sequence length="404" mass="44851">MAPAVTLNHDTDTPLRSPDKLDTIARSSKSSQTIPIDPPLNPKHRWWWDRCAPLLNSLLNSAGSYTPEEKADHLRVFRDVVVPSFGTPTPEAKVKPLLTYDGSTFEPSWNFTEGDDGVIRYTFEPLGDDAGSEEDPFAGEIGRSMMPILSRVSSDVDLRWYEQIVNAWFVTPDEAAAARQNMPAAVQRIPQVFLAYDMKRAKRVLKAYLFPVLKHFATGAATSDLVFDLIPKLQPFGDKLAAPAAKLQKYLAGCREPCLVEMMAIDCVDPGKARVKVYARTASNSRSVLADVFTLGGAQTDEVTLRGVETAEKVWHLLLDEPEGMAPDQRKECRDTRALHKGICFAFELRPGAERIDIKAHLPWGQTSRSDARTVDNFSQALRNLGWDESADKFYRGASAAAKL</sequence>
<accession>A0AAV9TMN9</accession>
<protein>
    <submittedName>
        <fullName evidence="2">Dimethylallyl tryptophan synthase</fullName>
    </submittedName>
</protein>